<dbReference type="GO" id="GO:0004634">
    <property type="term" value="F:phosphopyruvate hydratase activity"/>
    <property type="evidence" value="ECO:0007669"/>
    <property type="project" value="UniProtKB-EC"/>
</dbReference>
<evidence type="ECO:0000256" key="6">
    <source>
        <dbReference type="ARBA" id="ARBA00022723"/>
    </source>
</evidence>
<dbReference type="Pfam" id="PF00113">
    <property type="entry name" value="Enolase_C"/>
    <property type="match status" value="1"/>
</dbReference>
<comment type="caution">
    <text evidence="14">The sequence shown here is derived from an EMBL/GenBank/DDBJ whole genome shotgun (WGS) entry which is preliminary data.</text>
</comment>
<dbReference type="Gene3D" id="3.30.390.10">
    <property type="entry name" value="Enolase-like, N-terminal domain"/>
    <property type="match status" value="1"/>
</dbReference>
<feature type="active site" description="Proton acceptor" evidence="11">
    <location>
        <position position="352"/>
    </location>
</feature>
<protein>
    <recommendedName>
        <fullName evidence="4 11">Enolase</fullName>
        <ecNumber evidence="3 11">4.2.1.11</ecNumber>
    </recommendedName>
    <alternativeName>
        <fullName evidence="11">2-phospho-D-glycerate hydro-lyase</fullName>
    </alternativeName>
    <alternativeName>
        <fullName evidence="11">2-phosphoglycerate dehydratase</fullName>
    </alternativeName>
</protein>
<feature type="binding site" evidence="11">
    <location>
        <position position="327"/>
    </location>
    <ligand>
        <name>Mg(2+)</name>
        <dbReference type="ChEBI" id="CHEBI:18420"/>
    </ligand>
</feature>
<dbReference type="RefSeq" id="WP_090140886.1">
    <property type="nucleotide sequence ID" value="NZ_DAWDOP010000003.1"/>
</dbReference>
<dbReference type="PROSITE" id="PS00164">
    <property type="entry name" value="ENOLASE"/>
    <property type="match status" value="1"/>
</dbReference>
<feature type="domain" description="Enolase N-terminal" evidence="13">
    <location>
        <begin position="8"/>
        <end position="138"/>
    </location>
</feature>
<comment type="similarity">
    <text evidence="2 11">Belongs to the enolase family.</text>
</comment>
<evidence type="ECO:0000313" key="14">
    <source>
        <dbReference type="EMBL" id="MEQ2380280.1"/>
    </source>
</evidence>
<evidence type="ECO:0000256" key="8">
    <source>
        <dbReference type="ARBA" id="ARBA00023152"/>
    </source>
</evidence>
<feature type="binding site" evidence="11">
    <location>
        <position position="403"/>
    </location>
    <ligand>
        <name>(2R)-2-phosphoglycerate</name>
        <dbReference type="ChEBI" id="CHEBI:58289"/>
    </ligand>
</feature>
<evidence type="ECO:0000256" key="10">
    <source>
        <dbReference type="ARBA" id="ARBA00048951"/>
    </source>
</evidence>
<dbReference type="PANTHER" id="PTHR11902:SF1">
    <property type="entry name" value="ENOLASE"/>
    <property type="match status" value="1"/>
</dbReference>
<comment type="pathway">
    <text evidence="1 11">Carbohydrate degradation; glycolysis; pyruvate from D-glyceraldehyde 3-phosphate: step 4/5.</text>
</comment>
<accession>A0ABV1BX12</accession>
<feature type="binding site" evidence="11">
    <location>
        <position position="300"/>
    </location>
    <ligand>
        <name>Mg(2+)</name>
        <dbReference type="ChEBI" id="CHEBI:18420"/>
    </ligand>
</feature>
<comment type="function">
    <text evidence="11">Catalyzes the reversible conversion of 2-phosphoglycerate (2-PG) into phosphoenolpyruvate (PEP). It is essential for the degradation of carbohydrates via glycolysis.</text>
</comment>
<sequence length="440" mass="47678">MEHRKLEIRKVIGREILDSRGNPTVEAQVMLKDGTVGMGKSPSGASTGAFEAVELRDMNLKRYGGKGTLKAVNHINVELNNSVLAMDSSETYSVDKAMIDEDKTHDKARLGANSILAVSIAAARAAAQSLHMPLYRFLGGVAGTTLPVPLMNIINGGRHAVGSDFQEYMIVPAGAPCFREALRMGTEVFHSLRDILSQRGYVTTVGDEGGFAPAITKADEVFAVLQEAVMAAGYEPGKDVYFAMDAAASELYNTESGLYEFAREYAALGNSADGGIKRSTEELINYYEMLVNKFPIISIEDPLNEEDWSGWKSITERLGEKVQIVGDDLFVTNTVRLKKGIEMGCANSILIKPNQIGTLSETLEAVKMAHRYGYTAIASHRSGETDDTTIADLAVALNMGQIKTGAPSRAERIAKYNRLLQIEDELGESATYAGIEAFGK</sequence>
<reference evidence="14 15" key="1">
    <citation type="submission" date="2024-03" db="EMBL/GenBank/DDBJ databases">
        <title>Human intestinal bacterial collection.</title>
        <authorList>
            <person name="Pauvert C."/>
            <person name="Hitch T.C.A."/>
            <person name="Clavel T."/>
        </authorList>
    </citation>
    <scope>NUCLEOTIDE SEQUENCE [LARGE SCALE GENOMIC DNA]</scope>
    <source>
        <strain evidence="14 15">CLA-AA-H255</strain>
    </source>
</reference>
<dbReference type="SUPFAM" id="SSF51604">
    <property type="entry name" value="Enolase C-terminal domain-like"/>
    <property type="match status" value="1"/>
</dbReference>
<evidence type="ECO:0000256" key="4">
    <source>
        <dbReference type="ARBA" id="ARBA00017068"/>
    </source>
</evidence>
<evidence type="ECO:0000256" key="2">
    <source>
        <dbReference type="ARBA" id="ARBA00009604"/>
    </source>
</evidence>
<dbReference type="InterPro" id="IPR020811">
    <property type="entry name" value="Enolase_N"/>
</dbReference>
<dbReference type="Proteomes" id="UP001442364">
    <property type="component" value="Unassembled WGS sequence"/>
</dbReference>
<evidence type="ECO:0000256" key="1">
    <source>
        <dbReference type="ARBA" id="ARBA00005031"/>
    </source>
</evidence>
<dbReference type="EMBL" id="JBBMER010000007">
    <property type="protein sequence ID" value="MEQ2380280.1"/>
    <property type="molecule type" value="Genomic_DNA"/>
</dbReference>
<evidence type="ECO:0000313" key="15">
    <source>
        <dbReference type="Proteomes" id="UP001442364"/>
    </source>
</evidence>
<dbReference type="SFLD" id="SFLDS00001">
    <property type="entry name" value="Enolase"/>
    <property type="match status" value="1"/>
</dbReference>
<dbReference type="Pfam" id="PF03952">
    <property type="entry name" value="Enolase_N"/>
    <property type="match status" value="1"/>
</dbReference>
<dbReference type="SUPFAM" id="SSF54826">
    <property type="entry name" value="Enolase N-terminal domain-like"/>
    <property type="match status" value="1"/>
</dbReference>
<evidence type="ECO:0000256" key="11">
    <source>
        <dbReference type="HAMAP-Rule" id="MF_00318"/>
    </source>
</evidence>
<evidence type="ECO:0000256" key="3">
    <source>
        <dbReference type="ARBA" id="ARBA00012058"/>
    </source>
</evidence>
<dbReference type="NCBIfam" id="TIGR01060">
    <property type="entry name" value="eno"/>
    <property type="match status" value="1"/>
</dbReference>
<dbReference type="InterPro" id="IPR036849">
    <property type="entry name" value="Enolase-like_C_sf"/>
</dbReference>
<dbReference type="HAMAP" id="MF_00318">
    <property type="entry name" value="Enolase"/>
    <property type="match status" value="1"/>
</dbReference>
<feature type="binding site" evidence="11">
    <location>
        <position position="245"/>
    </location>
    <ligand>
        <name>Mg(2+)</name>
        <dbReference type="ChEBI" id="CHEBI:18420"/>
    </ligand>
</feature>
<dbReference type="InterPro" id="IPR020810">
    <property type="entry name" value="Enolase_C"/>
</dbReference>
<dbReference type="SFLD" id="SFLDG00178">
    <property type="entry name" value="enolase"/>
    <property type="match status" value="1"/>
</dbReference>
<dbReference type="InterPro" id="IPR000941">
    <property type="entry name" value="Enolase"/>
</dbReference>
<comment type="catalytic activity">
    <reaction evidence="10">
        <text>(2R)-2-phosphoglycerate = phosphoenolpyruvate + H2O</text>
        <dbReference type="Rhea" id="RHEA:10164"/>
        <dbReference type="ChEBI" id="CHEBI:15377"/>
        <dbReference type="ChEBI" id="CHEBI:58289"/>
        <dbReference type="ChEBI" id="CHEBI:58702"/>
        <dbReference type="EC" id="4.2.1.11"/>
    </reaction>
    <physiologicalReaction direction="left-to-right" evidence="10">
        <dbReference type="Rhea" id="RHEA:10165"/>
    </physiologicalReaction>
</comment>
<keyword evidence="7 11" id="KW-0460">Magnesium</keyword>
<dbReference type="PRINTS" id="PR00148">
    <property type="entry name" value="ENOLASE"/>
</dbReference>
<feature type="active site" description="Proton donor" evidence="11">
    <location>
        <position position="208"/>
    </location>
</feature>
<dbReference type="EC" id="4.2.1.11" evidence="3 11"/>
<gene>
    <name evidence="11 14" type="primary">eno</name>
    <name evidence="14" type="ORF">WMO14_10345</name>
</gene>
<comment type="cofactor">
    <cofactor evidence="11">
        <name>Mg(2+)</name>
        <dbReference type="ChEBI" id="CHEBI:18420"/>
    </cofactor>
    <text evidence="11">Binds a second Mg(2+) ion via substrate during catalysis.</text>
</comment>
<evidence type="ECO:0000259" key="12">
    <source>
        <dbReference type="SMART" id="SM01192"/>
    </source>
</evidence>
<organism evidence="14 15">
    <name type="scientific">[Lactobacillus] rogosae</name>
    <dbReference type="NCBI Taxonomy" id="706562"/>
    <lineage>
        <taxon>Bacteria</taxon>
        <taxon>Bacillati</taxon>
        <taxon>Bacillota</taxon>
        <taxon>Clostridia</taxon>
        <taxon>Lachnospirales</taxon>
        <taxon>Lachnospiraceae</taxon>
        <taxon>Lachnospira</taxon>
    </lineage>
</organism>
<dbReference type="SFLD" id="SFLDF00002">
    <property type="entry name" value="enolase"/>
    <property type="match status" value="1"/>
</dbReference>
<keyword evidence="15" id="KW-1185">Reference proteome</keyword>
<dbReference type="Gene3D" id="3.20.20.120">
    <property type="entry name" value="Enolase-like C-terminal domain"/>
    <property type="match status" value="1"/>
</dbReference>
<dbReference type="SMART" id="SM01192">
    <property type="entry name" value="Enolase_C"/>
    <property type="match status" value="1"/>
</dbReference>
<keyword evidence="11" id="KW-0963">Cytoplasm</keyword>
<evidence type="ECO:0000256" key="9">
    <source>
        <dbReference type="ARBA" id="ARBA00023239"/>
    </source>
</evidence>
<keyword evidence="6 11" id="KW-0479">Metal-binding</keyword>
<evidence type="ECO:0000256" key="7">
    <source>
        <dbReference type="ARBA" id="ARBA00022842"/>
    </source>
</evidence>
<dbReference type="InterPro" id="IPR029017">
    <property type="entry name" value="Enolase-like_N"/>
</dbReference>
<dbReference type="SMART" id="SM01193">
    <property type="entry name" value="Enolase_N"/>
    <property type="match status" value="1"/>
</dbReference>
<keyword evidence="9 11" id="KW-0456">Lyase</keyword>
<comment type="subcellular location">
    <subcellularLocation>
        <location evidence="11">Cytoplasm</location>
    </subcellularLocation>
    <subcellularLocation>
        <location evidence="11">Secreted</location>
    </subcellularLocation>
    <subcellularLocation>
        <location evidence="11">Cell surface</location>
    </subcellularLocation>
    <text evidence="11">Fractions of enolase are present in both the cytoplasm and on the cell surface.</text>
</comment>
<dbReference type="PANTHER" id="PTHR11902">
    <property type="entry name" value="ENOLASE"/>
    <property type="match status" value="1"/>
</dbReference>
<name>A0ABV1BX12_9FIRM</name>
<feature type="binding site" evidence="11">
    <location>
        <position position="166"/>
    </location>
    <ligand>
        <name>(2R)-2-phosphoglycerate</name>
        <dbReference type="ChEBI" id="CHEBI:58289"/>
    </ligand>
</feature>
<evidence type="ECO:0000259" key="13">
    <source>
        <dbReference type="SMART" id="SM01193"/>
    </source>
</evidence>
<feature type="domain" description="Enolase C-terminal TIM barrel" evidence="12">
    <location>
        <begin position="143"/>
        <end position="440"/>
    </location>
</feature>
<proteinExistence type="inferred from homology"/>
<feature type="binding site" evidence="11">
    <location>
        <position position="381"/>
    </location>
    <ligand>
        <name>(2R)-2-phosphoglycerate</name>
        <dbReference type="ChEBI" id="CHEBI:58289"/>
    </ligand>
</feature>
<keyword evidence="8 11" id="KW-0324">Glycolysis</keyword>
<feature type="binding site" evidence="11">
    <location>
        <position position="382"/>
    </location>
    <ligand>
        <name>(2R)-2-phosphoglycerate</name>
        <dbReference type="ChEBI" id="CHEBI:58289"/>
    </ligand>
</feature>
<feature type="binding site" evidence="11">
    <location>
        <position position="352"/>
    </location>
    <ligand>
        <name>(2R)-2-phosphoglycerate</name>
        <dbReference type="ChEBI" id="CHEBI:58289"/>
    </ligand>
</feature>
<dbReference type="PIRSF" id="PIRSF001400">
    <property type="entry name" value="Enolase"/>
    <property type="match status" value="1"/>
</dbReference>
<keyword evidence="5 11" id="KW-0964">Secreted</keyword>
<dbReference type="CDD" id="cd03313">
    <property type="entry name" value="enolase"/>
    <property type="match status" value="1"/>
</dbReference>
<dbReference type="InterPro" id="IPR020809">
    <property type="entry name" value="Enolase_CS"/>
</dbReference>
<evidence type="ECO:0000256" key="5">
    <source>
        <dbReference type="ARBA" id="ARBA00022525"/>
    </source>
</evidence>